<name>A0A498L0R2_9EURY</name>
<protein>
    <submittedName>
        <fullName evidence="3">Methylmalonyl-CoA mutase</fullName>
    </submittedName>
</protein>
<feature type="domain" description="Methylmalonyl-CoA mutase alpha/beta chain catalytic" evidence="2">
    <location>
        <begin position="40"/>
        <end position="553"/>
    </location>
</feature>
<gene>
    <name evidence="3" type="ORF">EAF64_11645</name>
</gene>
<dbReference type="RefSeq" id="WP_129069168.1">
    <property type="nucleotide sequence ID" value="NZ_RDFA01000004.1"/>
</dbReference>
<dbReference type="GO" id="GO:0004494">
    <property type="term" value="F:methylmalonyl-CoA mutase activity"/>
    <property type="evidence" value="ECO:0007669"/>
    <property type="project" value="InterPro"/>
</dbReference>
<dbReference type="EMBL" id="RDFA01000004">
    <property type="protein sequence ID" value="RXK48327.1"/>
    <property type="molecule type" value="Genomic_DNA"/>
</dbReference>
<proteinExistence type="predicted"/>
<dbReference type="Gene3D" id="3.20.20.240">
    <property type="entry name" value="Methylmalonyl-CoA mutase"/>
    <property type="match status" value="1"/>
</dbReference>
<keyword evidence="4" id="KW-1185">Reference proteome</keyword>
<comment type="caution">
    <text evidence="3">The sequence shown here is derived from an EMBL/GenBank/DDBJ whole genome shotgun (WGS) entry which is preliminary data.</text>
</comment>
<organism evidence="3 4">
    <name type="scientific">Halorientalis pallida</name>
    <dbReference type="NCBI Taxonomy" id="2479928"/>
    <lineage>
        <taxon>Archaea</taxon>
        <taxon>Methanobacteriati</taxon>
        <taxon>Methanobacteriota</taxon>
        <taxon>Stenosarchaea group</taxon>
        <taxon>Halobacteria</taxon>
        <taxon>Halobacteriales</taxon>
        <taxon>Haloarculaceae</taxon>
        <taxon>Halorientalis</taxon>
    </lineage>
</organism>
<dbReference type="InterPro" id="IPR006098">
    <property type="entry name" value="MMCoA_mutase_a_cat"/>
</dbReference>
<dbReference type="PANTHER" id="PTHR48101">
    <property type="entry name" value="METHYLMALONYL-COA MUTASE, MITOCHONDRIAL-RELATED"/>
    <property type="match status" value="1"/>
</dbReference>
<dbReference type="GO" id="GO:0031419">
    <property type="term" value="F:cobalamin binding"/>
    <property type="evidence" value="ECO:0007669"/>
    <property type="project" value="InterPro"/>
</dbReference>
<evidence type="ECO:0000313" key="3">
    <source>
        <dbReference type="EMBL" id="RXK48327.1"/>
    </source>
</evidence>
<dbReference type="CDD" id="cd03680">
    <property type="entry name" value="MM_CoA_mutase_ICM_like"/>
    <property type="match status" value="1"/>
</dbReference>
<dbReference type="Pfam" id="PF01642">
    <property type="entry name" value="MM_CoA_mutase"/>
    <property type="match status" value="1"/>
</dbReference>
<dbReference type="PANTHER" id="PTHR48101:SF1">
    <property type="entry name" value="METHYLMALONYL-COA MUTASE, LARGE SUBUNIT"/>
    <property type="match status" value="1"/>
</dbReference>
<evidence type="ECO:0000313" key="4">
    <source>
        <dbReference type="Proteomes" id="UP000289691"/>
    </source>
</evidence>
<dbReference type="NCBIfam" id="TIGR00641">
    <property type="entry name" value="acid_CoA_mut_N"/>
    <property type="match status" value="1"/>
</dbReference>
<dbReference type="InterPro" id="IPR006099">
    <property type="entry name" value="MeMalonylCoA_mutase_a/b_cat"/>
</dbReference>
<dbReference type="SUPFAM" id="SSF51703">
    <property type="entry name" value="Cobalamin (vitamin B12)-dependent enzymes"/>
    <property type="match status" value="1"/>
</dbReference>
<dbReference type="OrthoDB" id="38408at2157"/>
<dbReference type="InterPro" id="IPR016176">
    <property type="entry name" value="Cbl-dep_enz_cat"/>
</dbReference>
<reference evidence="3 4" key="1">
    <citation type="submission" date="2019-01" db="EMBL/GenBank/DDBJ databases">
        <title>Halorientalis sp. F13-25 a new haloarchaeum isolated from hypersaline water.</title>
        <authorList>
            <person name="Ana D.-V."/>
            <person name="Cristina S.-P."/>
            <person name="Antonio V."/>
        </authorList>
    </citation>
    <scope>NUCLEOTIDE SEQUENCE [LARGE SCALE GENOMIC DNA]</scope>
    <source>
        <strain evidence="3 4">F13-25</strain>
    </source>
</reference>
<dbReference type="Proteomes" id="UP000289691">
    <property type="component" value="Unassembled WGS sequence"/>
</dbReference>
<accession>A0A498L0R2</accession>
<keyword evidence="1" id="KW-0413">Isomerase</keyword>
<evidence type="ECO:0000256" key="1">
    <source>
        <dbReference type="ARBA" id="ARBA00023235"/>
    </source>
</evidence>
<evidence type="ECO:0000259" key="2">
    <source>
        <dbReference type="Pfam" id="PF01642"/>
    </source>
</evidence>
<sequence length="559" mass="62217">MFDDEELQEIRSAKADWDEESVAPTVERFGERKETFTTDTEGQTVDRLYTPADVADLDYGEDLGFPGDEPYTRGVYPTMYRGRLWTMRQYAGMGTATETNERFHYLLDEGQTGLSMAFDLPTQMGYDSDNTMAAGEVGKTGVAIDSLSDMETVFGGIPLDEVSTSMTINAPASVLLAMYIAVGDKQGVDREELRGTIQNDVLKEYIARNTYIYPPEPSMRIITDIFEFCAEEVPNFNTISISGYHVREAGSTAAQEIAFTLGNGIEYVEAAIEAGLDVDDFAPQLSFFFASYNNVLEEVAKFRAARRMWYRIMEERFDAQNPKSKQLKFHTQTAGSTLTAQQVENNVVRVAYQALAAVLGGTQSLHTNGKDEAVGLPTEESVRTALRTQQILAEESGAADTIDPLGGSYYVESLTDDLADEAFEILDRIDGKGGMLPAIEDQWVQREIQDVAFERQREQEEGERVIVGVNEYQVEEEEDVDIEEVDEALEAQQQETLAEVREDRDDEAVEAKLDAVREAAREGDNLMPYLIDAVKVYATTGEICDAMRDVFGEYQGGGI</sequence>
<dbReference type="AlphaFoldDB" id="A0A498L0R2"/>